<dbReference type="RefSeq" id="XP_013760678.1">
    <property type="nucleotide sequence ID" value="XM_013905224.1"/>
</dbReference>
<feature type="compositionally biased region" description="Low complexity" evidence="1">
    <location>
        <begin position="222"/>
        <end position="242"/>
    </location>
</feature>
<gene>
    <name evidence="2" type="ORF">AMSG_02837</name>
</gene>
<evidence type="ECO:0000313" key="3">
    <source>
        <dbReference type="Proteomes" id="UP000054408"/>
    </source>
</evidence>
<accession>A0A0L0D2J8</accession>
<sequence length="266" mass="28402">MHARAKSACRKRQRTASPELVQSADHDDGESLSSSIVATGCGECSGARKLLRPLSFPARPFGSHMLPPRPHKMRKPLADLPRAAGPHSPGQDTGGRKRGRSQLDDSLSLHSDDEAEMVVWRAKPSDSSPSALPLAAPDDMDLVRPAKRHAPLRGMDLAPPLSSSLRGAVPPRPSLSPVPPPTQQVYSGVNALLHQLHAERTERGLCAAKVRLLTSSSTTPRAPRLSLLSTPAAAAAAASRPLRPSEPRRHTWDDLGPGVRLADTEP</sequence>
<evidence type="ECO:0000313" key="2">
    <source>
        <dbReference type="EMBL" id="KNC46385.1"/>
    </source>
</evidence>
<protein>
    <submittedName>
        <fullName evidence="2">Uncharacterized protein</fullName>
    </submittedName>
</protein>
<evidence type="ECO:0000256" key="1">
    <source>
        <dbReference type="SAM" id="MobiDB-lite"/>
    </source>
</evidence>
<feature type="compositionally biased region" description="Basic residues" evidence="1">
    <location>
        <begin position="1"/>
        <end position="14"/>
    </location>
</feature>
<feature type="region of interest" description="Disordered" evidence="1">
    <location>
        <begin position="1"/>
        <end position="37"/>
    </location>
</feature>
<feature type="compositionally biased region" description="Basic and acidic residues" evidence="1">
    <location>
        <begin position="243"/>
        <end position="253"/>
    </location>
</feature>
<feature type="region of interest" description="Disordered" evidence="1">
    <location>
        <begin position="154"/>
        <end position="181"/>
    </location>
</feature>
<keyword evidence="3" id="KW-1185">Reference proteome</keyword>
<reference evidence="2 3" key="1">
    <citation type="submission" date="2010-05" db="EMBL/GenBank/DDBJ databases">
        <title>The Genome Sequence of Thecamonas trahens ATCC 50062.</title>
        <authorList>
            <consortium name="The Broad Institute Genome Sequencing Platform"/>
            <person name="Russ C."/>
            <person name="Cuomo C."/>
            <person name="Shea T."/>
            <person name="Young S.K."/>
            <person name="Zeng Q."/>
            <person name="Koehrsen M."/>
            <person name="Haas B."/>
            <person name="Borodovsky M."/>
            <person name="Guigo R."/>
            <person name="Alvarado L."/>
            <person name="Berlin A."/>
            <person name="Bochicchio J."/>
            <person name="Borenstein D."/>
            <person name="Chapman S."/>
            <person name="Chen Z."/>
            <person name="Freedman E."/>
            <person name="Gellesch M."/>
            <person name="Goldberg J."/>
            <person name="Griggs A."/>
            <person name="Gujja S."/>
            <person name="Heilman E."/>
            <person name="Heiman D."/>
            <person name="Hepburn T."/>
            <person name="Howarth C."/>
            <person name="Jen D."/>
            <person name="Larson L."/>
            <person name="Mehta T."/>
            <person name="Park D."/>
            <person name="Pearson M."/>
            <person name="Roberts A."/>
            <person name="Saif S."/>
            <person name="Shenoy N."/>
            <person name="Sisk P."/>
            <person name="Stolte C."/>
            <person name="Sykes S."/>
            <person name="Thomson T."/>
            <person name="Walk T."/>
            <person name="White J."/>
            <person name="Yandava C."/>
            <person name="Burger G."/>
            <person name="Gray M.W."/>
            <person name="Holland P.W.H."/>
            <person name="King N."/>
            <person name="Lang F.B.F."/>
            <person name="Roger A.J."/>
            <person name="Ruiz-Trillo I."/>
            <person name="Lander E."/>
            <person name="Nusbaum C."/>
        </authorList>
    </citation>
    <scope>NUCLEOTIDE SEQUENCE [LARGE SCALE GENOMIC DNA]</scope>
    <source>
        <strain evidence="2 3">ATCC 50062</strain>
    </source>
</reference>
<organism evidence="2 3">
    <name type="scientific">Thecamonas trahens ATCC 50062</name>
    <dbReference type="NCBI Taxonomy" id="461836"/>
    <lineage>
        <taxon>Eukaryota</taxon>
        <taxon>Apusozoa</taxon>
        <taxon>Apusomonadida</taxon>
        <taxon>Apusomonadidae</taxon>
        <taxon>Thecamonas</taxon>
    </lineage>
</organism>
<dbReference type="AlphaFoldDB" id="A0A0L0D2J8"/>
<dbReference type="Proteomes" id="UP000054408">
    <property type="component" value="Unassembled WGS sequence"/>
</dbReference>
<feature type="region of interest" description="Disordered" evidence="1">
    <location>
        <begin position="216"/>
        <end position="266"/>
    </location>
</feature>
<proteinExistence type="predicted"/>
<dbReference type="EMBL" id="GL349442">
    <property type="protein sequence ID" value="KNC46385.1"/>
    <property type="molecule type" value="Genomic_DNA"/>
</dbReference>
<feature type="region of interest" description="Disordered" evidence="1">
    <location>
        <begin position="56"/>
        <end position="111"/>
    </location>
</feature>
<feature type="compositionally biased region" description="Pro residues" evidence="1">
    <location>
        <begin position="170"/>
        <end position="181"/>
    </location>
</feature>
<dbReference type="GeneID" id="25562489"/>
<name>A0A0L0D2J8_THETB</name>